<evidence type="ECO:0000313" key="2">
    <source>
        <dbReference type="Proteomes" id="UP000537862"/>
    </source>
</evidence>
<accession>A0A849PA83</accession>
<sequence>MQFDHFIQASLDKWPNVPTLYGWLSLTRDGQWRLHPKTPVLNTTTHAHEPGESISSPGLIRFLNSYYFEDENGAWFFQNGPQRVYVALSAAPWILHLDTSNTSGLITHTGKTIEKIHAWYLDEEGLFYAQTDKGFALVIGRDVAALITYLQITEQILEDVLSSFITSTQEISSLHTSPTDIKKVHHPIYGDAPLLPLLSKDREITGKFIAYPTSSNESE</sequence>
<comment type="caution">
    <text evidence="1">The sequence shown here is derived from an EMBL/GenBank/DDBJ whole genome shotgun (WGS) entry which is preliminary data.</text>
</comment>
<reference evidence="1 2" key="1">
    <citation type="submission" date="2020-05" db="EMBL/GenBank/DDBJ databases">
        <authorList>
            <person name="Niu N."/>
        </authorList>
    </citation>
    <scope>NUCLEOTIDE SEQUENCE [LARGE SCALE GENOMIC DNA]</scope>
    <source>
        <strain evidence="1 2">3340-03</strain>
    </source>
</reference>
<evidence type="ECO:0000313" key="1">
    <source>
        <dbReference type="EMBL" id="NOL51827.1"/>
    </source>
</evidence>
<dbReference type="Proteomes" id="UP000537862">
    <property type="component" value="Unassembled WGS sequence"/>
</dbReference>
<organism evidence="1 2">
    <name type="scientific">Pelistega suis</name>
    <dbReference type="NCBI Taxonomy" id="1631957"/>
    <lineage>
        <taxon>Bacteria</taxon>
        <taxon>Pseudomonadati</taxon>
        <taxon>Pseudomonadota</taxon>
        <taxon>Betaproteobacteria</taxon>
        <taxon>Burkholderiales</taxon>
        <taxon>Alcaligenaceae</taxon>
        <taxon>Pelistega</taxon>
    </lineage>
</organism>
<dbReference type="EMBL" id="JABGBN010000004">
    <property type="protein sequence ID" value="NOL51827.1"/>
    <property type="molecule type" value="Genomic_DNA"/>
</dbReference>
<proteinExistence type="predicted"/>
<keyword evidence="2" id="KW-1185">Reference proteome</keyword>
<dbReference type="InterPro" id="IPR021332">
    <property type="entry name" value="DUF2944"/>
</dbReference>
<name>A0A849PA83_9BURK</name>
<gene>
    <name evidence="1" type="ORF">HKX39_06550</name>
</gene>
<dbReference type="AlphaFoldDB" id="A0A849PA83"/>
<dbReference type="Pfam" id="PF11161">
    <property type="entry name" value="DUF2944"/>
    <property type="match status" value="1"/>
</dbReference>
<protein>
    <submittedName>
        <fullName evidence="1">DUF2946 family protein</fullName>
    </submittedName>
</protein>
<dbReference type="RefSeq" id="WP_171680525.1">
    <property type="nucleotide sequence ID" value="NZ_JABGBN010000004.1"/>
</dbReference>